<comment type="caution">
    <text evidence="1">The sequence shown here is derived from an EMBL/GenBank/DDBJ whole genome shotgun (WGS) entry which is preliminary data.</text>
</comment>
<organism evidence="1 2">
    <name type="scientific">Peronospora effusa</name>
    <dbReference type="NCBI Taxonomy" id="542832"/>
    <lineage>
        <taxon>Eukaryota</taxon>
        <taxon>Sar</taxon>
        <taxon>Stramenopiles</taxon>
        <taxon>Oomycota</taxon>
        <taxon>Peronosporomycetes</taxon>
        <taxon>Peronosporales</taxon>
        <taxon>Peronosporaceae</taxon>
        <taxon>Peronospora</taxon>
    </lineage>
</organism>
<name>A0A425CE98_9STRA</name>
<sequence length="305" mass="34549">MAQPALSVDEATRLERRRKQCRMSQRRYRDKRGSTEYNLKLDVNNLRESVQSLKGMRKLLETKIWSSKVAQNAVVLKAVEQYYSVFEQGLHNPEAGGENVRKCFQMQLGFLDAFLDPHVQFGDACGITEILEQWHRYTQFHAWIEVSFVSAEVFGSIDSVVVVAHGSLTILVNRVTLEKVFPRALNEPKLASAMLDHVVDYRTTTTFFFNERAQVERLDWEVDFLSGLSNLLGSAVDASHVLQGALLTEGSKMSASVEDDTLDGRRRHSMVGRELARAIQDKTLRASLDYIIPDCFGLTCSVELK</sequence>
<dbReference type="VEuPathDB" id="FungiDB:DD237_003582"/>
<evidence type="ECO:0000313" key="1">
    <source>
        <dbReference type="EMBL" id="RQM15350.1"/>
    </source>
</evidence>
<dbReference type="CDD" id="cd14686">
    <property type="entry name" value="bZIP"/>
    <property type="match status" value="1"/>
</dbReference>
<evidence type="ECO:0000313" key="2">
    <source>
        <dbReference type="Proteomes" id="UP000286097"/>
    </source>
</evidence>
<dbReference type="EMBL" id="QKXF01000160">
    <property type="protein sequence ID" value="RQM15350.1"/>
    <property type="molecule type" value="Genomic_DNA"/>
</dbReference>
<dbReference type="AlphaFoldDB" id="A0A425CE98"/>
<proteinExistence type="predicted"/>
<dbReference type="Proteomes" id="UP000286097">
    <property type="component" value="Unassembled WGS sequence"/>
</dbReference>
<accession>A0A425CE98</accession>
<gene>
    <name evidence="1" type="ORF">DD237_003582</name>
</gene>
<evidence type="ECO:0008006" key="3">
    <source>
        <dbReference type="Google" id="ProtNLM"/>
    </source>
</evidence>
<reference evidence="1 2" key="1">
    <citation type="submission" date="2018-06" db="EMBL/GenBank/DDBJ databases">
        <title>Comparative genomics of downy mildews reveals potential adaptations to biotrophy.</title>
        <authorList>
            <person name="Fletcher K."/>
            <person name="Klosterman S.J."/>
            <person name="Derevnina L."/>
            <person name="Martin F."/>
            <person name="Koike S."/>
            <person name="Reyes Chin-Wo S."/>
            <person name="Mou B."/>
            <person name="Michelmore R."/>
        </authorList>
    </citation>
    <scope>NUCLEOTIDE SEQUENCE [LARGE SCALE GENOMIC DNA]</scope>
    <source>
        <strain evidence="1 2">R13</strain>
    </source>
</reference>
<protein>
    <recommendedName>
        <fullName evidence="3">BZIP domain-containing protein</fullName>
    </recommendedName>
</protein>